<accession>A0A5N6MPT7</accession>
<dbReference type="Proteomes" id="UP000326396">
    <property type="component" value="Linkage Group LG5"/>
</dbReference>
<dbReference type="PANTHER" id="PTHR31374">
    <property type="entry name" value="AUXIN-INDUCED PROTEIN-LIKE-RELATED"/>
    <property type="match status" value="1"/>
</dbReference>
<organism evidence="2 3">
    <name type="scientific">Mikania micrantha</name>
    <name type="common">bitter vine</name>
    <dbReference type="NCBI Taxonomy" id="192012"/>
    <lineage>
        <taxon>Eukaryota</taxon>
        <taxon>Viridiplantae</taxon>
        <taxon>Streptophyta</taxon>
        <taxon>Embryophyta</taxon>
        <taxon>Tracheophyta</taxon>
        <taxon>Spermatophyta</taxon>
        <taxon>Magnoliopsida</taxon>
        <taxon>eudicotyledons</taxon>
        <taxon>Gunneridae</taxon>
        <taxon>Pentapetalae</taxon>
        <taxon>asterids</taxon>
        <taxon>campanulids</taxon>
        <taxon>Asterales</taxon>
        <taxon>Asteraceae</taxon>
        <taxon>Asteroideae</taxon>
        <taxon>Heliantheae alliance</taxon>
        <taxon>Eupatorieae</taxon>
        <taxon>Mikania</taxon>
    </lineage>
</organism>
<dbReference type="OrthoDB" id="1848283at2759"/>
<dbReference type="InterPro" id="IPR003676">
    <property type="entry name" value="SAUR_fam"/>
</dbReference>
<evidence type="ECO:0000313" key="3">
    <source>
        <dbReference type="Proteomes" id="UP000326396"/>
    </source>
</evidence>
<evidence type="ECO:0000313" key="2">
    <source>
        <dbReference type="EMBL" id="KAD3642036.1"/>
    </source>
</evidence>
<keyword evidence="3" id="KW-1185">Reference proteome</keyword>
<proteinExistence type="inferred from homology"/>
<evidence type="ECO:0000256" key="1">
    <source>
        <dbReference type="ARBA" id="ARBA00006974"/>
    </source>
</evidence>
<protein>
    <submittedName>
        <fullName evidence="2">Uncharacterized protein</fullName>
    </submittedName>
</protein>
<dbReference type="Pfam" id="PF02519">
    <property type="entry name" value="Auxin_inducible"/>
    <property type="match status" value="1"/>
</dbReference>
<gene>
    <name evidence="2" type="ORF">E3N88_31260</name>
</gene>
<dbReference type="GO" id="GO:0009733">
    <property type="term" value="P:response to auxin"/>
    <property type="evidence" value="ECO:0007669"/>
    <property type="project" value="InterPro"/>
</dbReference>
<comment type="similarity">
    <text evidence="1">Belongs to the ARG7 family.</text>
</comment>
<name>A0A5N6MPT7_9ASTR</name>
<dbReference type="PANTHER" id="PTHR31374:SF178">
    <property type="entry name" value="AUXIN-RESPONSIVE PROTEIN SAUR15-LIKE"/>
    <property type="match status" value="1"/>
</dbReference>
<dbReference type="EMBL" id="SZYD01000015">
    <property type="protein sequence ID" value="KAD3642036.1"/>
    <property type="molecule type" value="Genomic_DNA"/>
</dbReference>
<comment type="caution">
    <text evidence="2">The sequence shown here is derived from an EMBL/GenBank/DDBJ whole genome shotgun (WGS) entry which is preliminary data.</text>
</comment>
<reference evidence="2 3" key="1">
    <citation type="submission" date="2019-05" db="EMBL/GenBank/DDBJ databases">
        <title>Mikania micrantha, genome provides insights into the molecular mechanism of rapid growth.</title>
        <authorList>
            <person name="Liu B."/>
        </authorList>
    </citation>
    <scope>NUCLEOTIDE SEQUENCE [LARGE SCALE GENOMIC DNA]</scope>
    <source>
        <strain evidence="2">NLD-2019</strain>
        <tissue evidence="2">Leaf</tissue>
    </source>
</reference>
<sequence length="142" mass="16250">MINKMLEKKIAFIKKLANKIKVRSCISHSSESLGYECILFSSCTDHDDNKQSRAITPRGCMAVYVGEARLRFVVHTSHLSHPLFQMLLEKTAEEFGFEQKDRLVVPCSVHVFLEVISAVKCNNGSFDLSYFVDEIDYNMCYN</sequence>
<dbReference type="AlphaFoldDB" id="A0A5N6MPT7"/>